<name>A0A9E6XWR6_9ACTN</name>
<feature type="domain" description="Response regulatory" evidence="3">
    <location>
        <begin position="4"/>
        <end position="119"/>
    </location>
</feature>
<evidence type="ECO:0000313" key="5">
    <source>
        <dbReference type="Proteomes" id="UP001162834"/>
    </source>
</evidence>
<dbReference type="SUPFAM" id="SSF52172">
    <property type="entry name" value="CheY-like"/>
    <property type="match status" value="1"/>
</dbReference>
<accession>A0A9E6XWR6</accession>
<feature type="modified residue" description="4-aspartylphosphate" evidence="2">
    <location>
        <position position="54"/>
    </location>
</feature>
<dbReference type="Pfam" id="PF00072">
    <property type="entry name" value="Response_reg"/>
    <property type="match status" value="1"/>
</dbReference>
<dbReference type="EMBL" id="CP087164">
    <property type="protein sequence ID" value="UGS35809.1"/>
    <property type="molecule type" value="Genomic_DNA"/>
</dbReference>
<dbReference type="InterPro" id="IPR050595">
    <property type="entry name" value="Bact_response_regulator"/>
</dbReference>
<dbReference type="PANTHER" id="PTHR44591">
    <property type="entry name" value="STRESS RESPONSE REGULATOR PROTEIN 1"/>
    <property type="match status" value="1"/>
</dbReference>
<dbReference type="GO" id="GO:0000160">
    <property type="term" value="P:phosphorelay signal transduction system"/>
    <property type="evidence" value="ECO:0007669"/>
    <property type="project" value="InterPro"/>
</dbReference>
<sequence length="119" mass="12395">MAISVLIVDDHPSFRATARLLLEVEGYHVIGEAKDGEEAIRQAADLQPDLVLLDVNLPDIDGFAVASRLTEPDADPAPAVILTSSRDPSDFGSQVASSGARGFIPKADLSGDSLAALLG</sequence>
<dbReference type="InterPro" id="IPR001789">
    <property type="entry name" value="Sig_transdc_resp-reg_receiver"/>
</dbReference>
<evidence type="ECO:0000259" key="3">
    <source>
        <dbReference type="PROSITE" id="PS50110"/>
    </source>
</evidence>
<dbReference type="CDD" id="cd17535">
    <property type="entry name" value="REC_NarL-like"/>
    <property type="match status" value="1"/>
</dbReference>
<keyword evidence="5" id="KW-1185">Reference proteome</keyword>
<dbReference type="RefSeq" id="WP_259315492.1">
    <property type="nucleotide sequence ID" value="NZ_CP087164.1"/>
</dbReference>
<dbReference type="AlphaFoldDB" id="A0A9E6XWR6"/>
<dbReference type="InterPro" id="IPR058245">
    <property type="entry name" value="NreC/VraR/RcsB-like_REC"/>
</dbReference>
<dbReference type="Proteomes" id="UP001162834">
    <property type="component" value="Chromosome"/>
</dbReference>
<evidence type="ECO:0000256" key="1">
    <source>
        <dbReference type="ARBA" id="ARBA00022553"/>
    </source>
</evidence>
<organism evidence="4 5">
    <name type="scientific">Capillimicrobium parvum</name>
    <dbReference type="NCBI Taxonomy" id="2884022"/>
    <lineage>
        <taxon>Bacteria</taxon>
        <taxon>Bacillati</taxon>
        <taxon>Actinomycetota</taxon>
        <taxon>Thermoleophilia</taxon>
        <taxon>Solirubrobacterales</taxon>
        <taxon>Capillimicrobiaceae</taxon>
        <taxon>Capillimicrobium</taxon>
    </lineage>
</organism>
<dbReference type="InterPro" id="IPR011006">
    <property type="entry name" value="CheY-like_superfamily"/>
</dbReference>
<dbReference type="SMART" id="SM00448">
    <property type="entry name" value="REC"/>
    <property type="match status" value="1"/>
</dbReference>
<evidence type="ECO:0000313" key="4">
    <source>
        <dbReference type="EMBL" id="UGS35809.1"/>
    </source>
</evidence>
<dbReference type="PROSITE" id="PS50110">
    <property type="entry name" value="RESPONSE_REGULATORY"/>
    <property type="match status" value="1"/>
</dbReference>
<evidence type="ECO:0000256" key="2">
    <source>
        <dbReference type="PROSITE-ProRule" id="PRU00169"/>
    </source>
</evidence>
<proteinExistence type="predicted"/>
<reference evidence="4" key="1">
    <citation type="journal article" date="2022" name="Int. J. Syst. Evol. Microbiol.">
        <title>Pseudomonas aegrilactucae sp. nov. and Pseudomonas morbosilactucae sp. nov., pathogens causing bacterial rot of lettuce in Japan.</title>
        <authorList>
            <person name="Sawada H."/>
            <person name="Fujikawa T."/>
            <person name="Satou M."/>
        </authorList>
    </citation>
    <scope>NUCLEOTIDE SEQUENCE</scope>
    <source>
        <strain evidence="4">0166_1</strain>
    </source>
</reference>
<dbReference type="PANTHER" id="PTHR44591:SF3">
    <property type="entry name" value="RESPONSE REGULATORY DOMAIN-CONTAINING PROTEIN"/>
    <property type="match status" value="1"/>
</dbReference>
<dbReference type="KEGG" id="sbae:DSM104329_02205"/>
<protein>
    <submittedName>
        <fullName evidence="4">Transcriptional regulator</fullName>
    </submittedName>
</protein>
<dbReference type="Gene3D" id="3.40.50.2300">
    <property type="match status" value="1"/>
</dbReference>
<keyword evidence="1 2" id="KW-0597">Phosphoprotein</keyword>
<gene>
    <name evidence="4" type="ORF">DSM104329_02205</name>
</gene>